<dbReference type="InterPro" id="IPR036397">
    <property type="entry name" value="RNaseH_sf"/>
</dbReference>
<dbReference type="InterPro" id="IPR012337">
    <property type="entry name" value="RNaseH-like_sf"/>
</dbReference>
<dbReference type="Pfam" id="PF16473">
    <property type="entry name" value="Rv2179c-like"/>
    <property type="match status" value="1"/>
</dbReference>
<reference evidence="2 3" key="1">
    <citation type="submission" date="2013-09" db="EMBL/GenBank/DDBJ databases">
        <title>High correlation between genotypes and phenotypes of environmental bacteria Comamonas testosteroni strains.</title>
        <authorList>
            <person name="Liu L."/>
            <person name="Zhu W."/>
            <person name="Xia X."/>
            <person name="Xu B."/>
            <person name="Luo M."/>
            <person name="Wang G."/>
        </authorList>
    </citation>
    <scope>NUCLEOTIDE SEQUENCE [LARGE SCALE GENOMIC DNA]</scope>
    <source>
        <strain evidence="2 3">JL14</strain>
    </source>
</reference>
<proteinExistence type="predicted"/>
<evidence type="ECO:0000259" key="1">
    <source>
        <dbReference type="Pfam" id="PF16473"/>
    </source>
</evidence>
<dbReference type="AlphaFoldDB" id="A0A0E3BJG6"/>
<dbReference type="Proteomes" id="UP000029567">
    <property type="component" value="Unassembled WGS sequence"/>
</dbReference>
<gene>
    <name evidence="2" type="ORF">P245_15645</name>
</gene>
<dbReference type="EMBL" id="AWTN01000095">
    <property type="protein sequence ID" value="KGG90864.1"/>
    <property type="molecule type" value="Genomic_DNA"/>
</dbReference>
<comment type="caution">
    <text evidence="2">The sequence shown here is derived from an EMBL/GenBank/DDBJ whole genome shotgun (WGS) entry which is preliminary data.</text>
</comment>
<organism evidence="2 3">
    <name type="scientific">Comamonas thiooxydans</name>
    <dbReference type="NCBI Taxonomy" id="363952"/>
    <lineage>
        <taxon>Bacteria</taxon>
        <taxon>Pseudomonadati</taxon>
        <taxon>Pseudomonadota</taxon>
        <taxon>Betaproteobacteria</taxon>
        <taxon>Burkholderiales</taxon>
        <taxon>Comamonadaceae</taxon>
        <taxon>Comamonas</taxon>
    </lineage>
</organism>
<evidence type="ECO:0000313" key="3">
    <source>
        <dbReference type="Proteomes" id="UP000029567"/>
    </source>
</evidence>
<dbReference type="GO" id="GO:0003676">
    <property type="term" value="F:nucleic acid binding"/>
    <property type="evidence" value="ECO:0007669"/>
    <property type="project" value="InterPro"/>
</dbReference>
<name>A0A0E3BJG6_9BURK</name>
<dbReference type="SUPFAM" id="SSF53098">
    <property type="entry name" value="Ribonuclease H-like"/>
    <property type="match status" value="1"/>
</dbReference>
<dbReference type="Gene3D" id="3.30.420.10">
    <property type="entry name" value="Ribonuclease H-like superfamily/Ribonuclease H"/>
    <property type="match status" value="1"/>
</dbReference>
<sequence length="209" mass="23553">MLPIHFPEDFTEQTAAHIVLDLETLSTAPNAVVTSIGAVALNKYGQPIADGELHMALKLNHQITTRHTDINTIKWWEQQSQEAQAGSYAALEHLRWHVETALQAFSNWIHLRTDMKHVRVWGNGCSFDNVILASLYRDWHITAPWKFWNDRDMRTVTGLIPSVKTLPFMGIKHHALDDARHEANQLSQAIQRLSSLLTTSSAATQATTA</sequence>
<evidence type="ECO:0000313" key="2">
    <source>
        <dbReference type="EMBL" id="KGG90864.1"/>
    </source>
</evidence>
<feature type="domain" description="3'-5' exoribonuclease Rv2179c-like" evidence="1">
    <location>
        <begin position="17"/>
        <end position="188"/>
    </location>
</feature>
<accession>A0A0E3BJG6</accession>
<protein>
    <recommendedName>
        <fullName evidence="1">3'-5' exoribonuclease Rv2179c-like domain-containing protein</fullName>
    </recommendedName>
</protein>
<dbReference type="InterPro" id="IPR033390">
    <property type="entry name" value="Rv2179c-like"/>
</dbReference>